<dbReference type="AlphaFoldDB" id="A0A0R2LTQ1"/>
<dbReference type="PATRIC" id="fig|616990.3.peg.1102"/>
<reference evidence="1 2" key="1">
    <citation type="journal article" date="2015" name="Genome Announc.">
        <title>Expanding the biotechnology potential of lactobacilli through comparative genomics of 213 strains and associated genera.</title>
        <authorList>
            <person name="Sun Z."/>
            <person name="Harris H.M."/>
            <person name="McCann A."/>
            <person name="Guo C."/>
            <person name="Argimon S."/>
            <person name="Zhang W."/>
            <person name="Yang X."/>
            <person name="Jeffery I.B."/>
            <person name="Cooney J.C."/>
            <person name="Kagawa T.F."/>
            <person name="Liu W."/>
            <person name="Song Y."/>
            <person name="Salvetti E."/>
            <person name="Wrobel A."/>
            <person name="Rasinkangas P."/>
            <person name="Parkhill J."/>
            <person name="Rea M.C."/>
            <person name="O'Sullivan O."/>
            <person name="Ritari J."/>
            <person name="Douillard F.P."/>
            <person name="Paul Ross R."/>
            <person name="Yang R."/>
            <person name="Briner A.E."/>
            <person name="Felis G.E."/>
            <person name="de Vos W.M."/>
            <person name="Barrangou R."/>
            <person name="Klaenhammer T.R."/>
            <person name="Caufield P.W."/>
            <person name="Cui Y."/>
            <person name="Zhang H."/>
            <person name="O'Toole P.W."/>
        </authorList>
    </citation>
    <scope>NUCLEOTIDE SEQUENCE [LARGE SCALE GENOMIC DNA]</scope>
    <source>
        <strain evidence="1 2">DSM 22467</strain>
    </source>
</reference>
<dbReference type="EMBL" id="JQCA01000029">
    <property type="protein sequence ID" value="KRO04615.1"/>
    <property type="molecule type" value="Genomic_DNA"/>
</dbReference>
<accession>A0A0R2LTQ1</accession>
<evidence type="ECO:0000313" key="1">
    <source>
        <dbReference type="EMBL" id="KRO04615.1"/>
    </source>
</evidence>
<organism evidence="1 2">
    <name type="scientific">Levilactobacillus paucivorans</name>
    <dbReference type="NCBI Taxonomy" id="616990"/>
    <lineage>
        <taxon>Bacteria</taxon>
        <taxon>Bacillati</taxon>
        <taxon>Bacillota</taxon>
        <taxon>Bacilli</taxon>
        <taxon>Lactobacillales</taxon>
        <taxon>Lactobacillaceae</taxon>
        <taxon>Levilactobacillus</taxon>
    </lineage>
</organism>
<dbReference type="Proteomes" id="UP000051906">
    <property type="component" value="Unassembled WGS sequence"/>
</dbReference>
<sequence length="150" mass="17336">MAHAKAKTTLKSFPKSIRGTWYTYQYHTMYRYKIASKKIVGTGFTNNLHSRKLSYAVKFPAKIKHPTWVVAQNTSAFKHEHWVSVKGWYQSAGSATYYRKMTRKIGGHKYATLQLASGADAWTDGNAYHSKKNAKKYANHYFKGERRQSF</sequence>
<name>A0A0R2LTQ1_9LACO</name>
<comment type="caution">
    <text evidence="1">The sequence shown here is derived from an EMBL/GenBank/DDBJ whole genome shotgun (WGS) entry which is preliminary data.</text>
</comment>
<keyword evidence="2" id="KW-1185">Reference proteome</keyword>
<gene>
    <name evidence="1" type="ORF">IV54_GL001020</name>
</gene>
<evidence type="ECO:0000313" key="2">
    <source>
        <dbReference type="Proteomes" id="UP000051906"/>
    </source>
</evidence>
<proteinExistence type="predicted"/>
<protein>
    <submittedName>
        <fullName evidence="1">Uncharacterized protein</fullName>
    </submittedName>
</protein>